<evidence type="ECO:0000256" key="1">
    <source>
        <dbReference type="SAM" id="SignalP"/>
    </source>
</evidence>
<sequence length="102" mass="10876">MPMLPISKLVAAAASFAVLGACTAAGPVPGTVEYAAATVSRAYDCGLPVDRSRIIARLDRQDRQRFVAANAGYAVKSYKAPHRCEASERERIKGEIGALARR</sequence>
<feature type="chain" id="PRO_5039131539" description="Lipoprotein" evidence="1">
    <location>
        <begin position="25"/>
        <end position="102"/>
    </location>
</feature>
<feature type="signal peptide" evidence="1">
    <location>
        <begin position="1"/>
        <end position="24"/>
    </location>
</feature>
<protein>
    <recommendedName>
        <fullName evidence="3">Lipoprotein</fullName>
    </recommendedName>
</protein>
<gene>
    <name evidence="2" type="ORF">NWE54_12415</name>
</gene>
<evidence type="ECO:0000313" key="2">
    <source>
        <dbReference type="EMBL" id="UZF89529.1"/>
    </source>
</evidence>
<accession>A0A9E8A2Z9</accession>
<proteinExistence type="predicted"/>
<evidence type="ECO:0008006" key="3">
    <source>
        <dbReference type="Google" id="ProtNLM"/>
    </source>
</evidence>
<dbReference type="EMBL" id="CP102774">
    <property type="protein sequence ID" value="UZF89529.1"/>
    <property type="molecule type" value="Genomic_DNA"/>
</dbReference>
<keyword evidence="1" id="KW-0732">Signal</keyword>
<dbReference type="AlphaFoldDB" id="A0A9E8A2Z9"/>
<organism evidence="2">
    <name type="scientific">Bosea sp. NBC_00436</name>
    <dbReference type="NCBI Taxonomy" id="2969620"/>
    <lineage>
        <taxon>Bacteria</taxon>
        <taxon>Pseudomonadati</taxon>
        <taxon>Pseudomonadota</taxon>
        <taxon>Alphaproteobacteria</taxon>
        <taxon>Hyphomicrobiales</taxon>
        <taxon>Boseaceae</taxon>
        <taxon>Bosea</taxon>
    </lineage>
</organism>
<name>A0A9E8A2Z9_9HYPH</name>
<reference evidence="2" key="1">
    <citation type="submission" date="2022-08" db="EMBL/GenBank/DDBJ databases">
        <title>Complete Genome Sequences of 2 Bosea sp. soil isolates.</title>
        <authorList>
            <person name="Alvarez Arevalo M."/>
            <person name="Sterndorff E.B."/>
            <person name="Faurdal D."/>
            <person name="Joergensen T.S."/>
            <person name="Weber T."/>
        </authorList>
    </citation>
    <scope>NUCLEOTIDE SEQUENCE</scope>
    <source>
        <strain evidence="2">NBC_00436</strain>
    </source>
</reference>